<evidence type="ECO:0000256" key="1">
    <source>
        <dbReference type="SAM" id="MobiDB-lite"/>
    </source>
</evidence>
<protein>
    <submittedName>
        <fullName evidence="2">Uncharacterized protein</fullName>
    </submittedName>
</protein>
<feature type="compositionally biased region" description="Basic and acidic residues" evidence="1">
    <location>
        <begin position="41"/>
        <end position="54"/>
    </location>
</feature>
<reference evidence="2" key="1">
    <citation type="journal article" date="2019" name="Sci. Rep.">
        <title>Draft genome of Tanacetum cinerariifolium, the natural source of mosquito coil.</title>
        <authorList>
            <person name="Yamashiro T."/>
            <person name="Shiraishi A."/>
            <person name="Satake H."/>
            <person name="Nakayama K."/>
        </authorList>
    </citation>
    <scope>NUCLEOTIDE SEQUENCE</scope>
</reference>
<feature type="region of interest" description="Disordered" evidence="1">
    <location>
        <begin position="25"/>
        <end position="81"/>
    </location>
</feature>
<gene>
    <name evidence="2" type="ORF">Tci_016601</name>
</gene>
<evidence type="ECO:0000313" key="2">
    <source>
        <dbReference type="EMBL" id="GEU44623.1"/>
    </source>
</evidence>
<organism evidence="2">
    <name type="scientific">Tanacetum cinerariifolium</name>
    <name type="common">Dalmatian daisy</name>
    <name type="synonym">Chrysanthemum cinerariifolium</name>
    <dbReference type="NCBI Taxonomy" id="118510"/>
    <lineage>
        <taxon>Eukaryota</taxon>
        <taxon>Viridiplantae</taxon>
        <taxon>Streptophyta</taxon>
        <taxon>Embryophyta</taxon>
        <taxon>Tracheophyta</taxon>
        <taxon>Spermatophyta</taxon>
        <taxon>Magnoliopsida</taxon>
        <taxon>eudicotyledons</taxon>
        <taxon>Gunneridae</taxon>
        <taxon>Pentapetalae</taxon>
        <taxon>asterids</taxon>
        <taxon>campanulids</taxon>
        <taxon>Asterales</taxon>
        <taxon>Asteraceae</taxon>
        <taxon>Asteroideae</taxon>
        <taxon>Anthemideae</taxon>
        <taxon>Anthemidinae</taxon>
        <taxon>Tanacetum</taxon>
    </lineage>
</organism>
<dbReference type="EMBL" id="BKCJ010001870">
    <property type="protein sequence ID" value="GEU44623.1"/>
    <property type="molecule type" value="Genomic_DNA"/>
</dbReference>
<comment type="caution">
    <text evidence="2">The sequence shown here is derived from an EMBL/GenBank/DDBJ whole genome shotgun (WGS) entry which is preliminary data.</text>
</comment>
<accession>A0A6L2K5H5</accession>
<name>A0A6L2K5H5_TANCI</name>
<sequence>MYKSPEFKAKTREEINQQYVLFPVWSSGSTNPQNYDGDAAFDGKEHVDAKKPESEVILSPSSGAQSRKQDDKTKKKAKGKSHVKSFTGYRDLSAEFEDCFDNSSNEVNAAGTIVPTVGENSSNSTNPFSAAELEDITYSDDENDVGAEADFNSLETSITISPIPKTRIYKDHHVSQIVGDLSLTT</sequence>
<proteinExistence type="predicted"/>
<dbReference type="AlphaFoldDB" id="A0A6L2K5H5"/>